<feature type="transmembrane region" description="Helical" evidence="2">
    <location>
        <begin position="1053"/>
        <end position="1074"/>
    </location>
</feature>
<feature type="compositionally biased region" description="Basic residues" evidence="1">
    <location>
        <begin position="559"/>
        <end position="568"/>
    </location>
</feature>
<sequence>MSAEQVEVRTSDKKYYWNSTKDDVLWEPPPNVRVVWAAEKLPGTSKTYYWNKALARRARVALVPVGLVLVVVLEVPTDLARAGLVPAVPVRAPVAQLGLVELVEALAEALVDLQPDRVGPGMGLVEVRATLVLAWLAALLALLALLALAGLAALAARALAARVRYVRGGELSWPQALVPGQTIEDLQRPESWADVRDGPIMDRLEDYAPEPSAGQRILGSLAANHRGTADSAPEGWWPSEDYDNWWGQCRARFLHEVQAVRGVAKAGKLVWEMLPQDVDLQKLAVLEVETSVSAASVFPADFCIAGADPEGLPAAAQVTPGYLLAAFADSPYDVSDALWTLNRCWWSLVKATTSLVTLVFITALGGRGEATDAAEENSYLELQRQCLMQSPAPLVFAAQRVAGGSRRPRLLGGWNISKSQRDKAAEWLNPSSWGWGEGEGGWNHQGGPRGRRKRDGYDAYEQAWPEEDWSQWDGETEDHLLESVQEFLSTGPKEVQELASMFAGRFNAIVRADPRSGYSTERKNDGSFKKWLLGAGFEASALFDRNKCLISLPYSKRTTRGTRGGRKNRGGDRGGTEHVDGEAAGADSRCEFRRMCMKHTSFRCGTDLEEEVLAHNRPNGKFEHQEQELQWPGERPGQASVMLQRLEARSVPLQRVVPDLARLLPGLGGVLATLSVTLRRRGYRGHGTGSHRPRSTLARSAQGPEAKPPGALVPELDVMKEVDPVTISQRLLKPRLDNGWTLVGDLLTTLFLAPMLSAFFIPLLQPDWYRRMPDGEAGFIFPEGFHGVVYALSWLLGGLALGAFEDKAVNSKNLLATIQRSTWAALVTLWLASSVWLILGAGGWLASAYATLGYEFRPQPEVPSTPILPSFRDFFIDLQFEVWCLVAWRLTRAVSEAEKPETEGEEDETYAAAPEEPVEKAMPVSPRLLLGDMVVSGVIVPSCVIVALVQTGVYTPQWTVLWDMTDYGVGKAILAHGSLLTSCWLAGALSTNAYGIDFMRRTDLAMALKRIWTAGAVAAVLMAACAALTLVSANSGDSYVTDFDAARKFQKMFFDLVCDVEISAICLTTWRLYYAGYI</sequence>
<feature type="transmembrane region" description="Helical" evidence="2">
    <location>
        <begin position="784"/>
        <end position="804"/>
    </location>
</feature>
<dbReference type="EMBL" id="CAJNDS010000050">
    <property type="protein sequence ID" value="CAE6935114.1"/>
    <property type="molecule type" value="Genomic_DNA"/>
</dbReference>
<feature type="transmembrane region" description="Helical" evidence="2">
    <location>
        <begin position="740"/>
        <end position="764"/>
    </location>
</feature>
<feature type="compositionally biased region" description="Basic residues" evidence="1">
    <location>
        <begin position="682"/>
        <end position="694"/>
    </location>
</feature>
<keyword evidence="4" id="KW-1185">Reference proteome</keyword>
<dbReference type="OrthoDB" id="441296at2759"/>
<protein>
    <submittedName>
        <fullName evidence="3">Mcb protein</fullName>
    </submittedName>
</protein>
<dbReference type="AlphaFoldDB" id="A0A812GX32"/>
<keyword evidence="2" id="KW-1133">Transmembrane helix</keyword>
<reference evidence="3" key="1">
    <citation type="submission" date="2021-02" db="EMBL/GenBank/DDBJ databases">
        <authorList>
            <person name="Dougan E. K."/>
            <person name="Rhodes N."/>
            <person name="Thang M."/>
            <person name="Chan C."/>
        </authorList>
    </citation>
    <scope>NUCLEOTIDE SEQUENCE</scope>
</reference>
<evidence type="ECO:0000256" key="2">
    <source>
        <dbReference type="SAM" id="Phobius"/>
    </source>
</evidence>
<feature type="compositionally biased region" description="Basic and acidic residues" evidence="1">
    <location>
        <begin position="569"/>
        <end position="581"/>
    </location>
</feature>
<feature type="transmembrane region" description="Helical" evidence="2">
    <location>
        <begin position="132"/>
        <end position="155"/>
    </location>
</feature>
<feature type="transmembrane region" description="Helical" evidence="2">
    <location>
        <begin position="969"/>
        <end position="990"/>
    </location>
</feature>
<feature type="transmembrane region" description="Helical" evidence="2">
    <location>
        <begin position="1011"/>
        <end position="1033"/>
    </location>
</feature>
<dbReference type="Proteomes" id="UP000604046">
    <property type="component" value="Unassembled WGS sequence"/>
</dbReference>
<evidence type="ECO:0000313" key="3">
    <source>
        <dbReference type="EMBL" id="CAE6935114.1"/>
    </source>
</evidence>
<proteinExistence type="predicted"/>
<feature type="region of interest" description="Disordered" evidence="1">
    <location>
        <begin position="559"/>
        <end position="584"/>
    </location>
</feature>
<name>A0A812GX32_9DINO</name>
<evidence type="ECO:0000256" key="1">
    <source>
        <dbReference type="SAM" id="MobiDB-lite"/>
    </source>
</evidence>
<keyword evidence="2" id="KW-0472">Membrane</keyword>
<gene>
    <name evidence="3" type="primary">mcb</name>
    <name evidence="3" type="ORF">SNAT2548_LOCUS997</name>
</gene>
<evidence type="ECO:0000313" key="4">
    <source>
        <dbReference type="Proteomes" id="UP000604046"/>
    </source>
</evidence>
<organism evidence="3 4">
    <name type="scientific">Symbiodinium natans</name>
    <dbReference type="NCBI Taxonomy" id="878477"/>
    <lineage>
        <taxon>Eukaryota</taxon>
        <taxon>Sar</taxon>
        <taxon>Alveolata</taxon>
        <taxon>Dinophyceae</taxon>
        <taxon>Suessiales</taxon>
        <taxon>Symbiodiniaceae</taxon>
        <taxon>Symbiodinium</taxon>
    </lineage>
</organism>
<feature type="transmembrane region" description="Helical" evidence="2">
    <location>
        <begin position="928"/>
        <end position="949"/>
    </location>
</feature>
<feature type="region of interest" description="Disordered" evidence="1">
    <location>
        <begin position="682"/>
        <end position="711"/>
    </location>
</feature>
<comment type="caution">
    <text evidence="3">The sequence shown here is derived from an EMBL/GenBank/DDBJ whole genome shotgun (WGS) entry which is preliminary data.</text>
</comment>
<feature type="transmembrane region" description="Helical" evidence="2">
    <location>
        <begin position="825"/>
        <end position="854"/>
    </location>
</feature>
<accession>A0A812GX32</accession>
<keyword evidence="2" id="KW-0812">Transmembrane</keyword>